<evidence type="ECO:0000259" key="12">
    <source>
        <dbReference type="PROSITE" id="PS51007"/>
    </source>
</evidence>
<comment type="caution">
    <text evidence="13">The sequence shown here is derived from an EMBL/GenBank/DDBJ whole genome shotgun (WGS) entry which is preliminary data.</text>
</comment>
<dbReference type="InterPro" id="IPR009056">
    <property type="entry name" value="Cyt_c-like_dom"/>
</dbReference>
<evidence type="ECO:0000256" key="9">
    <source>
        <dbReference type="PROSITE-ProRule" id="PRU00433"/>
    </source>
</evidence>
<dbReference type="OrthoDB" id="9811281at2"/>
<proteinExistence type="predicted"/>
<dbReference type="SUPFAM" id="SSF46626">
    <property type="entry name" value="Cytochrome c"/>
    <property type="match status" value="2"/>
</dbReference>
<dbReference type="PIRSF" id="PIRSF000018">
    <property type="entry name" value="Mb_ADH_cyt_c"/>
    <property type="match status" value="1"/>
</dbReference>
<dbReference type="PROSITE" id="PS51007">
    <property type="entry name" value="CYTC"/>
    <property type="match status" value="2"/>
</dbReference>
<evidence type="ECO:0000256" key="10">
    <source>
        <dbReference type="SAM" id="MobiDB-lite"/>
    </source>
</evidence>
<keyword evidence="11" id="KW-0812">Transmembrane</keyword>
<feature type="region of interest" description="Disordered" evidence="10">
    <location>
        <begin position="305"/>
        <end position="329"/>
    </location>
</feature>
<protein>
    <submittedName>
        <fullName evidence="13">Cytochrome C oxidase Cbb3</fullName>
    </submittedName>
</protein>
<keyword evidence="3 9" id="KW-0349">Heme</keyword>
<evidence type="ECO:0000313" key="15">
    <source>
        <dbReference type="Proteomes" id="UP000245059"/>
    </source>
</evidence>
<evidence type="ECO:0000256" key="5">
    <source>
        <dbReference type="ARBA" id="ARBA00022729"/>
    </source>
</evidence>
<gene>
    <name evidence="13" type="ORF">DC077_10160</name>
    <name evidence="14" type="ORF">DC078_10245</name>
</gene>
<feature type="domain" description="Cytochrome c" evidence="12">
    <location>
        <begin position="48"/>
        <end position="151"/>
    </location>
</feature>
<feature type="compositionally biased region" description="Basic and acidic residues" evidence="10">
    <location>
        <begin position="319"/>
        <end position="329"/>
    </location>
</feature>
<evidence type="ECO:0000256" key="1">
    <source>
        <dbReference type="ARBA" id="ARBA00004236"/>
    </source>
</evidence>
<keyword evidence="6" id="KW-0677">Repeat</keyword>
<dbReference type="InterPro" id="IPR036909">
    <property type="entry name" value="Cyt_c-like_dom_sf"/>
</dbReference>
<dbReference type="Proteomes" id="UP000245217">
    <property type="component" value="Unassembled WGS sequence"/>
</dbReference>
<reference evidence="13" key="1">
    <citation type="journal article" date="2018" name="Genome Announc.">
        <title>Ignatzschineria cameli sp. nov., isolated from necrotic foot tissue of dromedaries (Camelus dromedarius) and associated maggots (Wohlfahrtia species) in Dubai.</title>
        <authorList>
            <person name="Tsang C.C."/>
            <person name="Tang J.Y."/>
            <person name="Fong J.Y."/>
            <person name="Kinne J."/>
            <person name="Lee H.H."/>
            <person name="Joseph M."/>
            <person name="Jose S."/>
            <person name="Schuster R.K."/>
            <person name="Tang Y."/>
            <person name="Sivakumar S."/>
            <person name="Chen J.H."/>
            <person name="Teng J.L."/>
            <person name="Lau S.K."/>
            <person name="Wernery U."/>
            <person name="Woo P.C."/>
        </authorList>
    </citation>
    <scope>NUCLEOTIDE SEQUENCE</scope>
    <source>
        <strain evidence="13">UAE-HKU57</strain>
        <strain evidence="14">UAE-HKU58</strain>
    </source>
</reference>
<dbReference type="InterPro" id="IPR051459">
    <property type="entry name" value="Cytochrome_c-type_DH"/>
</dbReference>
<evidence type="ECO:0000313" key="13">
    <source>
        <dbReference type="EMBL" id="PWD83315.1"/>
    </source>
</evidence>
<reference evidence="15 16" key="2">
    <citation type="submission" date="2018-05" db="EMBL/GenBank/DDBJ databases">
        <title>Ignatzschineria dubaiensis sp. nov., isolated from necrotic foot tissues of dromedaries (Camelus dromedarius) and associated maggots in Dubai, United Arab Emirates.</title>
        <authorList>
            <person name="Tsang C.C."/>
            <person name="Tang J.Y.M."/>
            <person name="Fong J.Y.H."/>
            <person name="Kinne J."/>
            <person name="Lee H.H."/>
            <person name="Joseph M."/>
            <person name="Jose S."/>
            <person name="Schuster R.K."/>
            <person name="Tang Y."/>
            <person name="Sivakumar S."/>
            <person name="Chen J.H.K."/>
            <person name="Teng J.L.L."/>
            <person name="Lau S.K.P."/>
            <person name="Wernery U."/>
            <person name="Woo P.C.Y."/>
        </authorList>
    </citation>
    <scope>NUCLEOTIDE SEQUENCE [LARGE SCALE GENOMIC DNA]</scope>
    <source>
        <strain evidence="15">UAE-HKU57</strain>
        <strain evidence="16">UAE-HKU58</strain>
    </source>
</reference>
<keyword evidence="11" id="KW-1133">Transmembrane helix</keyword>
<organism evidence="13 15">
    <name type="scientific">Ignatzschineria cameli</name>
    <dbReference type="NCBI Taxonomy" id="2182793"/>
    <lineage>
        <taxon>Bacteria</taxon>
        <taxon>Pseudomonadati</taxon>
        <taxon>Pseudomonadota</taxon>
        <taxon>Gammaproteobacteria</taxon>
        <taxon>Cardiobacteriales</taxon>
        <taxon>Ignatzschineriaceae</taxon>
        <taxon>Ignatzschineria</taxon>
    </lineage>
</organism>
<dbReference type="GO" id="GO:0005886">
    <property type="term" value="C:plasma membrane"/>
    <property type="evidence" value="ECO:0007669"/>
    <property type="project" value="UniProtKB-SubCell"/>
</dbReference>
<dbReference type="GO" id="GO:0020037">
    <property type="term" value="F:heme binding"/>
    <property type="evidence" value="ECO:0007669"/>
    <property type="project" value="InterPro"/>
</dbReference>
<keyword evidence="2" id="KW-1003">Cell membrane</keyword>
<feature type="domain" description="Cytochrome c" evidence="12">
    <location>
        <begin position="194"/>
        <end position="301"/>
    </location>
</feature>
<sequence>MERKKDNRLWLKILISIILLFGILVIILTLQQQQLPTTTKQYYKPSRANVEKGRYLAIVGSCATCHSSNPIHAFSGGNAIKSPFGELYGSNLTPSADFGIGRWTEINFFRALTEGIAPPARNLYPTMPYPYFQHITRADSDALYAYFMTLPAINEAPPEDQISFPYNQRLLLKLWNLFFMRQKPLPVLSEGASESWERGKYLVNGISHCGMCHSPAGRFGQLDRDRYLEGGEFEGFFAPNITPDGLVENGWTQEDLECYLKTGKAPQATASGPMAQIIKESTSQMKPEDIVAITTFLLGEEIVIEEEEDDNTPVEENQQEVKRHPLDHLRYRGMELGS</sequence>
<evidence type="ECO:0000256" key="4">
    <source>
        <dbReference type="ARBA" id="ARBA00022723"/>
    </source>
</evidence>
<dbReference type="GO" id="GO:0009055">
    <property type="term" value="F:electron transfer activity"/>
    <property type="evidence" value="ECO:0007669"/>
    <property type="project" value="InterPro"/>
</dbReference>
<dbReference type="RefSeq" id="WP_109202429.1">
    <property type="nucleotide sequence ID" value="NZ_QEWS01000009.1"/>
</dbReference>
<keyword evidence="5" id="KW-0732">Signal</keyword>
<keyword evidence="4 9" id="KW-0479">Metal-binding</keyword>
<dbReference type="AlphaFoldDB" id="A0A2U2AKE1"/>
<feature type="transmembrane region" description="Helical" evidence="11">
    <location>
        <begin position="9"/>
        <end position="30"/>
    </location>
</feature>
<evidence type="ECO:0000256" key="11">
    <source>
        <dbReference type="SAM" id="Phobius"/>
    </source>
</evidence>
<evidence type="ECO:0000256" key="6">
    <source>
        <dbReference type="ARBA" id="ARBA00022737"/>
    </source>
</evidence>
<dbReference type="EMBL" id="QEWW01000014">
    <property type="protein sequence ID" value="PWD83315.1"/>
    <property type="molecule type" value="Genomic_DNA"/>
</dbReference>
<dbReference type="PANTHER" id="PTHR35008:SF8">
    <property type="entry name" value="ALCOHOL DEHYDROGENASE CYTOCHROME C SUBUNIT"/>
    <property type="match status" value="1"/>
</dbReference>
<evidence type="ECO:0000313" key="14">
    <source>
        <dbReference type="EMBL" id="PWD89102.1"/>
    </source>
</evidence>
<evidence type="ECO:0000313" key="16">
    <source>
        <dbReference type="Proteomes" id="UP000245217"/>
    </source>
</evidence>
<dbReference type="GO" id="GO:0005506">
    <property type="term" value="F:iron ion binding"/>
    <property type="evidence" value="ECO:0007669"/>
    <property type="project" value="InterPro"/>
</dbReference>
<dbReference type="Gene3D" id="1.10.760.10">
    <property type="entry name" value="Cytochrome c-like domain"/>
    <property type="match status" value="1"/>
</dbReference>
<dbReference type="InterPro" id="IPR014353">
    <property type="entry name" value="Membr-bd_ADH_cyt_c"/>
</dbReference>
<dbReference type="EMBL" id="QEWV01000019">
    <property type="protein sequence ID" value="PWD89102.1"/>
    <property type="molecule type" value="Genomic_DNA"/>
</dbReference>
<keyword evidence="7 9" id="KW-0408">Iron</keyword>
<dbReference type="Proteomes" id="UP000245059">
    <property type="component" value="Unassembled WGS sequence"/>
</dbReference>
<accession>A0A2U2AKE1</accession>
<evidence type="ECO:0000256" key="7">
    <source>
        <dbReference type="ARBA" id="ARBA00023004"/>
    </source>
</evidence>
<name>A0A2U2AKE1_9GAMM</name>
<dbReference type="PANTHER" id="PTHR35008">
    <property type="entry name" value="BLL4482 PROTEIN-RELATED"/>
    <property type="match status" value="1"/>
</dbReference>
<comment type="subcellular location">
    <subcellularLocation>
        <location evidence="1">Cell membrane</location>
    </subcellularLocation>
</comment>
<evidence type="ECO:0000256" key="2">
    <source>
        <dbReference type="ARBA" id="ARBA00022475"/>
    </source>
</evidence>
<keyword evidence="16" id="KW-1185">Reference proteome</keyword>
<evidence type="ECO:0000256" key="8">
    <source>
        <dbReference type="ARBA" id="ARBA00023136"/>
    </source>
</evidence>
<evidence type="ECO:0000256" key="3">
    <source>
        <dbReference type="ARBA" id="ARBA00022617"/>
    </source>
</evidence>
<dbReference type="GO" id="GO:0016614">
    <property type="term" value="F:oxidoreductase activity, acting on CH-OH group of donors"/>
    <property type="evidence" value="ECO:0007669"/>
    <property type="project" value="InterPro"/>
</dbReference>
<keyword evidence="8 11" id="KW-0472">Membrane</keyword>